<evidence type="ECO:0000313" key="1">
    <source>
        <dbReference type="EMBL" id="KAE9000577.1"/>
    </source>
</evidence>
<comment type="caution">
    <text evidence="1">The sequence shown here is derived from an EMBL/GenBank/DDBJ whole genome shotgun (WGS) entry which is preliminary data.</text>
</comment>
<dbReference type="AlphaFoldDB" id="A0A6A3K4R7"/>
<dbReference type="EMBL" id="QXFU01001525">
    <property type="protein sequence ID" value="KAE9000577.1"/>
    <property type="molecule type" value="Genomic_DNA"/>
</dbReference>
<accession>A0A6A3K4R7</accession>
<evidence type="ECO:0000313" key="3">
    <source>
        <dbReference type="Proteomes" id="UP000429607"/>
    </source>
</evidence>
<dbReference type="EMBL" id="QXFV01000839">
    <property type="protein sequence ID" value="KAE9024172.1"/>
    <property type="molecule type" value="Genomic_DNA"/>
</dbReference>
<gene>
    <name evidence="2" type="ORF">PR001_g12733</name>
    <name evidence="1" type="ORF">PR002_g18149</name>
</gene>
<sequence>MAETVKVQPNSGDQKAFVPTISSYPATGYRNAPVSLKIVEKHGDDRDFFEESLGPDKERDFFEEREKFKGDGAKLS</sequence>
<proteinExistence type="predicted"/>
<name>A0A6A3K4R7_9STRA</name>
<dbReference type="Proteomes" id="UP000429607">
    <property type="component" value="Unassembled WGS sequence"/>
</dbReference>
<dbReference type="OrthoDB" id="10396676at2759"/>
<evidence type="ECO:0000313" key="4">
    <source>
        <dbReference type="Proteomes" id="UP000435112"/>
    </source>
</evidence>
<dbReference type="Proteomes" id="UP000435112">
    <property type="component" value="Unassembled WGS sequence"/>
</dbReference>
<organism evidence="1 4">
    <name type="scientific">Phytophthora rubi</name>
    <dbReference type="NCBI Taxonomy" id="129364"/>
    <lineage>
        <taxon>Eukaryota</taxon>
        <taxon>Sar</taxon>
        <taxon>Stramenopiles</taxon>
        <taxon>Oomycota</taxon>
        <taxon>Peronosporomycetes</taxon>
        <taxon>Peronosporales</taxon>
        <taxon>Peronosporaceae</taxon>
        <taxon>Phytophthora</taxon>
    </lineage>
</organism>
<reference evidence="3 4" key="1">
    <citation type="submission" date="2018-09" db="EMBL/GenBank/DDBJ databases">
        <title>Genomic investigation of the strawberry pathogen Phytophthora fragariae indicates pathogenicity is determined by transcriptional variation in three key races.</title>
        <authorList>
            <person name="Adams T.M."/>
            <person name="Armitage A.D."/>
            <person name="Sobczyk M.K."/>
            <person name="Bates H.J."/>
            <person name="Dunwell J.M."/>
            <person name="Nellist C.F."/>
            <person name="Harrison R.J."/>
        </authorList>
    </citation>
    <scope>NUCLEOTIDE SEQUENCE [LARGE SCALE GENOMIC DNA]</scope>
    <source>
        <strain evidence="2 3">SCRP249</strain>
        <strain evidence="1 4">SCRP324</strain>
    </source>
</reference>
<evidence type="ECO:0000313" key="2">
    <source>
        <dbReference type="EMBL" id="KAE9024172.1"/>
    </source>
</evidence>
<protein>
    <submittedName>
        <fullName evidence="1">Uncharacterized protein</fullName>
    </submittedName>
</protein>